<keyword evidence="1" id="KW-0732">Signal</keyword>
<dbReference type="Pfam" id="PF13229">
    <property type="entry name" value="Beta_helix"/>
    <property type="match status" value="1"/>
</dbReference>
<comment type="caution">
    <text evidence="3">The sequence shown here is derived from an EMBL/GenBank/DDBJ whole genome shotgun (WGS) entry which is preliminary data.</text>
</comment>
<dbReference type="AlphaFoldDB" id="A0A956M0T3"/>
<dbReference type="InterPro" id="IPR012334">
    <property type="entry name" value="Pectin_lyas_fold"/>
</dbReference>
<dbReference type="SUPFAM" id="SSF51126">
    <property type="entry name" value="Pectin lyase-like"/>
    <property type="match status" value="1"/>
</dbReference>
<reference evidence="3" key="1">
    <citation type="submission" date="2020-04" db="EMBL/GenBank/DDBJ databases">
        <authorList>
            <person name="Zhang T."/>
        </authorList>
    </citation>
    <scope>NUCLEOTIDE SEQUENCE</scope>
    <source>
        <strain evidence="3">HKST-UBA01</strain>
    </source>
</reference>
<evidence type="ECO:0000313" key="3">
    <source>
        <dbReference type="EMBL" id="MCA9727835.1"/>
    </source>
</evidence>
<protein>
    <submittedName>
        <fullName evidence="3">Right-handed parallel beta-helix repeat-containing protein</fullName>
    </submittedName>
</protein>
<dbReference type="InterPro" id="IPR011050">
    <property type="entry name" value="Pectin_lyase_fold/virulence"/>
</dbReference>
<organism evidence="3 4">
    <name type="scientific">Eiseniibacteriota bacterium</name>
    <dbReference type="NCBI Taxonomy" id="2212470"/>
    <lineage>
        <taxon>Bacteria</taxon>
        <taxon>Candidatus Eiseniibacteriota</taxon>
    </lineage>
</organism>
<feature type="domain" description="Right handed beta helix" evidence="2">
    <location>
        <begin position="202"/>
        <end position="331"/>
    </location>
</feature>
<feature type="signal peptide" evidence="1">
    <location>
        <begin position="1"/>
        <end position="19"/>
    </location>
</feature>
<name>A0A956M0T3_UNCEI</name>
<evidence type="ECO:0000313" key="4">
    <source>
        <dbReference type="Proteomes" id="UP000697710"/>
    </source>
</evidence>
<evidence type="ECO:0000256" key="1">
    <source>
        <dbReference type="SAM" id="SignalP"/>
    </source>
</evidence>
<accession>A0A956M0T3</accession>
<evidence type="ECO:0000259" key="2">
    <source>
        <dbReference type="Pfam" id="PF13229"/>
    </source>
</evidence>
<dbReference type="Gene3D" id="2.160.20.10">
    <property type="entry name" value="Single-stranded right-handed beta-helix, Pectin lyase-like"/>
    <property type="match status" value="1"/>
</dbReference>
<sequence length="341" mass="35709">MRTSTLVVLGLFLATAAPARTIYVASNGDAQGPAPSVETRYDDGSADHPFHELARAAATAETASRNGEPVLIELAGGHHWLTPQEYLDPTCGNCEDAATAVPATLGIRLAGRHVRLTGAPDHTSIVHTRSGYGILVQDCDECAVTGLLVTGGVRDPDGRATDAAIVVQRSSLLVRDNILRDNIGDAGTLAEVVVGVMGVTGREGSRLRLEGNRILRNSWDGVALYRDAEATIVDNVIDGIDLALGRDAGGGRGVGIGLTWNARATVRGNRITRYWKGIGVFVDAQAVVENNVVEGVATWGLSLWDAGRGRPHADFRGNVVDSTGACGASIVRERADGPPPG</sequence>
<dbReference type="Proteomes" id="UP000697710">
    <property type="component" value="Unassembled WGS sequence"/>
</dbReference>
<gene>
    <name evidence="3" type="ORF">KC729_09150</name>
</gene>
<feature type="non-terminal residue" evidence="3">
    <location>
        <position position="341"/>
    </location>
</feature>
<dbReference type="InterPro" id="IPR039448">
    <property type="entry name" value="Beta_helix"/>
</dbReference>
<feature type="chain" id="PRO_5037005998" evidence="1">
    <location>
        <begin position="20"/>
        <end position="341"/>
    </location>
</feature>
<proteinExistence type="predicted"/>
<dbReference type="EMBL" id="JAGQHR010000245">
    <property type="protein sequence ID" value="MCA9727835.1"/>
    <property type="molecule type" value="Genomic_DNA"/>
</dbReference>
<reference evidence="3" key="2">
    <citation type="journal article" date="2021" name="Microbiome">
        <title>Successional dynamics and alternative stable states in a saline activated sludge microbial community over 9 years.</title>
        <authorList>
            <person name="Wang Y."/>
            <person name="Ye J."/>
            <person name="Ju F."/>
            <person name="Liu L."/>
            <person name="Boyd J.A."/>
            <person name="Deng Y."/>
            <person name="Parks D.H."/>
            <person name="Jiang X."/>
            <person name="Yin X."/>
            <person name="Woodcroft B.J."/>
            <person name="Tyson G.W."/>
            <person name="Hugenholtz P."/>
            <person name="Polz M.F."/>
            <person name="Zhang T."/>
        </authorList>
    </citation>
    <scope>NUCLEOTIDE SEQUENCE</scope>
    <source>
        <strain evidence="3">HKST-UBA01</strain>
    </source>
</reference>